<keyword evidence="1" id="KW-0732">Signal</keyword>
<evidence type="ECO:0008006" key="4">
    <source>
        <dbReference type="Google" id="ProtNLM"/>
    </source>
</evidence>
<sequence>MKKLLTLSLIVMLLSVLDVRADRFVIDGDTVRIWDNSPLKSYSNFSNLLTKLVGFAAEGNCFDCHIQGFDAEWKIIDNNLYLTNIYSEYGAKGKPTADINKLFNVTNGMVKANWVTQKLWLPIGRGVGYLDIMNVLYEGEKLLTFVNGRLITTKRFDYPNNKKAANRKRRDSIPSYLFSSINWNKIQVMPNSEMEAVVGLTTSLSGKPVEIRFYGNILDDQSKEEIRHVLSLMPFPGIYIHGEFLPTSWTIPLKFTEADRKKYAR</sequence>
<organism evidence="2 3">
    <name type="scientific">Mucilaginibacter antarcticus</name>
    <dbReference type="NCBI Taxonomy" id="1855725"/>
    <lineage>
        <taxon>Bacteria</taxon>
        <taxon>Pseudomonadati</taxon>
        <taxon>Bacteroidota</taxon>
        <taxon>Sphingobacteriia</taxon>
        <taxon>Sphingobacteriales</taxon>
        <taxon>Sphingobacteriaceae</taxon>
        <taxon>Mucilaginibacter</taxon>
    </lineage>
</organism>
<dbReference type="EMBL" id="JBHUON010000028">
    <property type="protein sequence ID" value="MFD2866504.1"/>
    <property type="molecule type" value="Genomic_DNA"/>
</dbReference>
<name>A0ABW5XU83_9SPHI</name>
<accession>A0ABW5XU83</accession>
<feature type="signal peptide" evidence="1">
    <location>
        <begin position="1"/>
        <end position="21"/>
    </location>
</feature>
<protein>
    <recommendedName>
        <fullName evidence="4">GLPGLI family protein</fullName>
    </recommendedName>
</protein>
<dbReference type="Proteomes" id="UP001597601">
    <property type="component" value="Unassembled WGS sequence"/>
</dbReference>
<dbReference type="RefSeq" id="WP_377130146.1">
    <property type="nucleotide sequence ID" value="NZ_JBHUON010000028.1"/>
</dbReference>
<evidence type="ECO:0000256" key="1">
    <source>
        <dbReference type="SAM" id="SignalP"/>
    </source>
</evidence>
<reference evidence="3" key="1">
    <citation type="journal article" date="2019" name="Int. J. Syst. Evol. Microbiol.">
        <title>The Global Catalogue of Microorganisms (GCM) 10K type strain sequencing project: providing services to taxonomists for standard genome sequencing and annotation.</title>
        <authorList>
            <consortium name="The Broad Institute Genomics Platform"/>
            <consortium name="The Broad Institute Genome Sequencing Center for Infectious Disease"/>
            <person name="Wu L."/>
            <person name="Ma J."/>
        </authorList>
    </citation>
    <scope>NUCLEOTIDE SEQUENCE [LARGE SCALE GENOMIC DNA]</scope>
    <source>
        <strain evidence="3">KCTC 52232</strain>
    </source>
</reference>
<comment type="caution">
    <text evidence="2">The sequence shown here is derived from an EMBL/GenBank/DDBJ whole genome shotgun (WGS) entry which is preliminary data.</text>
</comment>
<feature type="chain" id="PRO_5047384428" description="GLPGLI family protein" evidence="1">
    <location>
        <begin position="22"/>
        <end position="265"/>
    </location>
</feature>
<evidence type="ECO:0000313" key="3">
    <source>
        <dbReference type="Proteomes" id="UP001597601"/>
    </source>
</evidence>
<keyword evidence="3" id="KW-1185">Reference proteome</keyword>
<gene>
    <name evidence="2" type="ORF">ACFSYC_17545</name>
</gene>
<evidence type="ECO:0000313" key="2">
    <source>
        <dbReference type="EMBL" id="MFD2866504.1"/>
    </source>
</evidence>
<proteinExistence type="predicted"/>